<sequence length="598" mass="67065">MKGTVVATWVKTCKKLYGEEAVDQAMNAVGWQGKIFSPMENVEDIKVKDMINKIANNVNRDVKTLWGQIGQDNLKAFNNDYPAFFEHENLYSFLKSMFDVHVVMTKKFPGAKPPLLTIEPISEKQAIFSYSSKRGMFDYFLGLLKGSAEHFKENIKVDEIERKDDFLKLKITFEKNIYYNKTFKFNKILSLGFIKNIGGKVALFTFILTILSSFALLGFNNLLKVLSIASISSVAAYISTEILLKPKYLIFEEINKINKNHYVEDGDIKTGDFLEELYKELKKHKDIIKADFVGFKGVTDEMNTFVGNINVISETMSHTSTEISGVVEQVASCAVNQAQNTEQVVAVLNDNIQNLKDIVNSENSNKLELEKALEKVNNSYNNVNNTSKNILDSLEKFQKVKDKGLELETKAKDITNIVSIVSGISEQTNLLALNASIEAARAGEQGKGFAVVAEEVRKLAEQSKEAVEEINNNLIEFAGDIKNLVIRIESQYNVLEQETDRLEEVRDISYGATTSIGTVASAMIKTINELNKEADSISSIYDNIESLAAIAEENSASSEEVSANVSSYTNEIKKLVNNIHEFKQITETFKSDLSRYKI</sequence>
<dbReference type="PANTHER" id="PTHR32089:SF112">
    <property type="entry name" value="LYSOZYME-LIKE PROTEIN-RELATED"/>
    <property type="match status" value="1"/>
</dbReference>
<gene>
    <name evidence="7" type="ORF">N495_18660</name>
</gene>
<dbReference type="InterPro" id="IPR004089">
    <property type="entry name" value="MCPsignal_dom"/>
</dbReference>
<dbReference type="SMART" id="SM00283">
    <property type="entry name" value="MA"/>
    <property type="match status" value="1"/>
</dbReference>
<name>A0A0D1BST2_CLOBO</name>
<evidence type="ECO:0000256" key="1">
    <source>
        <dbReference type="ARBA" id="ARBA00023224"/>
    </source>
</evidence>
<dbReference type="Pfam" id="PF00015">
    <property type="entry name" value="MCPsignal"/>
    <property type="match status" value="1"/>
</dbReference>
<dbReference type="SUPFAM" id="SSF111126">
    <property type="entry name" value="Ligand-binding domain in the NO signalling and Golgi transport"/>
    <property type="match status" value="1"/>
</dbReference>
<dbReference type="Gene3D" id="1.10.287.950">
    <property type="entry name" value="Methyl-accepting chemotaxis protein"/>
    <property type="match status" value="1"/>
</dbReference>
<dbReference type="OrthoDB" id="1660488at2"/>
<evidence type="ECO:0000256" key="2">
    <source>
        <dbReference type="ARBA" id="ARBA00029447"/>
    </source>
</evidence>
<organism evidence="7 8">
    <name type="scientific">Clostridium botulinum B2 450</name>
    <dbReference type="NCBI Taxonomy" id="1379739"/>
    <lineage>
        <taxon>Bacteria</taxon>
        <taxon>Bacillati</taxon>
        <taxon>Bacillota</taxon>
        <taxon>Clostridia</taxon>
        <taxon>Eubacteriales</taxon>
        <taxon>Clostridiaceae</taxon>
        <taxon>Clostridium</taxon>
    </lineage>
</organism>
<keyword evidence="1 3" id="KW-0807">Transducer</keyword>
<dbReference type="Pfam" id="PF07700">
    <property type="entry name" value="HNOB"/>
    <property type="match status" value="1"/>
</dbReference>
<evidence type="ECO:0000313" key="7">
    <source>
        <dbReference type="EMBL" id="KIS21841.1"/>
    </source>
</evidence>
<dbReference type="PROSITE" id="PS50111">
    <property type="entry name" value="CHEMOTAXIS_TRANSDUC_2"/>
    <property type="match status" value="1"/>
</dbReference>
<dbReference type="Gene3D" id="3.90.1520.10">
    <property type="entry name" value="H-NOX domain"/>
    <property type="match status" value="1"/>
</dbReference>
<evidence type="ECO:0000256" key="5">
    <source>
        <dbReference type="SAM" id="Phobius"/>
    </source>
</evidence>
<dbReference type="AlphaFoldDB" id="A0A0D1BST2"/>
<feature type="coiled-coil region" evidence="4">
    <location>
        <begin position="453"/>
        <end position="505"/>
    </location>
</feature>
<feature type="coiled-coil region" evidence="4">
    <location>
        <begin position="338"/>
        <end position="386"/>
    </location>
</feature>
<dbReference type="PRINTS" id="PR00260">
    <property type="entry name" value="CHEMTRNSDUCR"/>
</dbReference>
<dbReference type="InterPro" id="IPR038158">
    <property type="entry name" value="H-NOX_domain_sf"/>
</dbReference>
<dbReference type="EMBL" id="JXSU01000009">
    <property type="protein sequence ID" value="KIS21841.1"/>
    <property type="molecule type" value="Genomic_DNA"/>
</dbReference>
<evidence type="ECO:0000313" key="8">
    <source>
        <dbReference type="Proteomes" id="UP000032250"/>
    </source>
</evidence>
<accession>A0A0D1BST2</accession>
<dbReference type="Proteomes" id="UP000032250">
    <property type="component" value="Unassembled WGS sequence"/>
</dbReference>
<dbReference type="GO" id="GO:0004888">
    <property type="term" value="F:transmembrane signaling receptor activity"/>
    <property type="evidence" value="ECO:0007669"/>
    <property type="project" value="InterPro"/>
</dbReference>
<dbReference type="GO" id="GO:0006935">
    <property type="term" value="P:chemotaxis"/>
    <property type="evidence" value="ECO:0007669"/>
    <property type="project" value="InterPro"/>
</dbReference>
<dbReference type="GO" id="GO:0016020">
    <property type="term" value="C:membrane"/>
    <property type="evidence" value="ECO:0007669"/>
    <property type="project" value="InterPro"/>
</dbReference>
<dbReference type="InterPro" id="IPR011644">
    <property type="entry name" value="Heme_NO-bd"/>
</dbReference>
<feature type="coiled-coil region" evidence="4">
    <location>
        <begin position="558"/>
        <end position="585"/>
    </location>
</feature>
<comment type="caution">
    <text evidence="7">The sequence shown here is derived from an EMBL/GenBank/DDBJ whole genome shotgun (WGS) entry which is preliminary data.</text>
</comment>
<dbReference type="PANTHER" id="PTHR32089">
    <property type="entry name" value="METHYL-ACCEPTING CHEMOTAXIS PROTEIN MCPB"/>
    <property type="match status" value="1"/>
</dbReference>
<dbReference type="PATRIC" id="fig|1379739.3.peg.4098"/>
<keyword evidence="5" id="KW-1133">Transmembrane helix</keyword>
<dbReference type="InterPro" id="IPR004090">
    <property type="entry name" value="Chemotax_Me-accpt_rcpt"/>
</dbReference>
<evidence type="ECO:0000259" key="6">
    <source>
        <dbReference type="PROSITE" id="PS50111"/>
    </source>
</evidence>
<dbReference type="HOGENOM" id="CLU_000445_107_18_9"/>
<protein>
    <submittedName>
        <fullName evidence="7">Chemotaxis protein</fullName>
    </submittedName>
</protein>
<dbReference type="GO" id="GO:0020037">
    <property type="term" value="F:heme binding"/>
    <property type="evidence" value="ECO:0007669"/>
    <property type="project" value="InterPro"/>
</dbReference>
<dbReference type="SUPFAM" id="SSF58104">
    <property type="entry name" value="Methyl-accepting chemotaxis protein (MCP) signaling domain"/>
    <property type="match status" value="1"/>
</dbReference>
<dbReference type="GO" id="GO:0007165">
    <property type="term" value="P:signal transduction"/>
    <property type="evidence" value="ECO:0007669"/>
    <property type="project" value="UniProtKB-KW"/>
</dbReference>
<keyword evidence="5" id="KW-0812">Transmembrane</keyword>
<proteinExistence type="inferred from homology"/>
<reference evidence="7 8" key="1">
    <citation type="submission" date="2014-06" db="EMBL/GenBank/DDBJ databases">
        <title>Genome characterization of distinct group I Clostridium botulinum lineages.</title>
        <authorList>
            <person name="Giordani F."/>
            <person name="Anselmo A."/>
            <person name="Fillo S."/>
            <person name="Palozzi A.M."/>
            <person name="Fortunato A."/>
            <person name="Gentile B."/>
            <person name="Ciammaruconi A."/>
            <person name="Anniballi F."/>
            <person name="De Medici D."/>
            <person name="Lista F."/>
        </authorList>
    </citation>
    <scope>NUCLEOTIDE SEQUENCE [LARGE SCALE GENOMIC DNA]</scope>
    <source>
        <strain evidence="7 8">B2 450</strain>
    </source>
</reference>
<evidence type="ECO:0000256" key="3">
    <source>
        <dbReference type="PROSITE-ProRule" id="PRU00284"/>
    </source>
</evidence>
<dbReference type="InterPro" id="IPR024096">
    <property type="entry name" value="NO_sig/Golgi_transp_ligand-bd"/>
</dbReference>
<dbReference type="RefSeq" id="WP_003488187.1">
    <property type="nucleotide sequence ID" value="NZ_JXSU01000009.1"/>
</dbReference>
<keyword evidence="5" id="KW-0472">Membrane</keyword>
<evidence type="ECO:0000256" key="4">
    <source>
        <dbReference type="SAM" id="Coils"/>
    </source>
</evidence>
<keyword evidence="4" id="KW-0175">Coiled coil</keyword>
<feature type="transmembrane region" description="Helical" evidence="5">
    <location>
        <begin position="201"/>
        <end position="219"/>
    </location>
</feature>
<feature type="domain" description="Methyl-accepting transducer" evidence="6">
    <location>
        <begin position="312"/>
        <end position="569"/>
    </location>
</feature>
<comment type="similarity">
    <text evidence="2">Belongs to the methyl-accepting chemotaxis (MCP) protein family.</text>
</comment>